<dbReference type="GO" id="GO:0005525">
    <property type="term" value="F:GTP binding"/>
    <property type="evidence" value="ECO:0007669"/>
    <property type="project" value="UniProtKB-UniRule"/>
</dbReference>
<evidence type="ECO:0000256" key="4">
    <source>
        <dbReference type="ARBA" id="ARBA00022730"/>
    </source>
</evidence>
<dbReference type="PROSITE" id="PS50936">
    <property type="entry name" value="ENGC_GTPASE"/>
    <property type="match status" value="1"/>
</dbReference>
<feature type="domain" description="CP-type G" evidence="12">
    <location>
        <begin position="96"/>
        <end position="250"/>
    </location>
</feature>
<evidence type="ECO:0000256" key="10">
    <source>
        <dbReference type="HAMAP-Rule" id="MF_01820"/>
    </source>
</evidence>
<evidence type="ECO:0000259" key="11">
    <source>
        <dbReference type="PROSITE" id="PS50936"/>
    </source>
</evidence>
<feature type="binding site" evidence="10">
    <location>
        <begin position="141"/>
        <end position="144"/>
    </location>
    <ligand>
        <name>GTP</name>
        <dbReference type="ChEBI" id="CHEBI:37565"/>
    </ligand>
</feature>
<evidence type="ECO:0000256" key="5">
    <source>
        <dbReference type="ARBA" id="ARBA00022741"/>
    </source>
</evidence>
<evidence type="ECO:0000256" key="3">
    <source>
        <dbReference type="ARBA" id="ARBA00022723"/>
    </source>
</evidence>
<dbReference type="InterPro" id="IPR027417">
    <property type="entry name" value="P-loop_NTPase"/>
</dbReference>
<evidence type="ECO:0000256" key="2">
    <source>
        <dbReference type="ARBA" id="ARBA00022517"/>
    </source>
</evidence>
<dbReference type="RefSeq" id="WP_161345445.1">
    <property type="nucleotide sequence ID" value="NZ_BMGW01000004.1"/>
</dbReference>
<keyword evidence="3 10" id="KW-0479">Metal-binding</keyword>
<comment type="similarity">
    <text evidence="10">Belongs to the TRAFAC class YlqF/YawG GTPase family. RsgA subfamily.</text>
</comment>
<sequence>MNPTPTLAGLGWAADFLRQLALDEIGTTTPCRICAVHRDRLGALSEDGPLSLTLPPGQSTADIGVGDWVLAEGPRLLRVLDRRTNLARRAPGTGAGRQLIAANVDTLFVVTSCNADFNPARLERYLALAISAGVTPVIVLTKADLADDPEDWRARAEAVTRRVPVLVLDALAPDVGARLADWCRPGQTVALAGSSGVGKTTLANALVGAAHPTAGIREDDAKGRHTTTARHLLALNGGGWLIDTPGMRELRLTDAEEGIAAVFDDLDALARTCRFGDCTHQSEPGCALRAAVEAGDLDPGRVLRWEKLRREDRYNSETLAEAHSRDRAFGRMTRRALRDKTRRREG</sequence>
<evidence type="ECO:0000256" key="9">
    <source>
        <dbReference type="ARBA" id="ARBA00023134"/>
    </source>
</evidence>
<dbReference type="InterPro" id="IPR003593">
    <property type="entry name" value="AAA+_ATPase"/>
</dbReference>
<comment type="cofactor">
    <cofactor evidence="10">
        <name>Zn(2+)</name>
        <dbReference type="ChEBI" id="CHEBI:29105"/>
    </cofactor>
    <text evidence="10">Binds 1 zinc ion per subunit.</text>
</comment>
<dbReference type="EC" id="3.6.1.-" evidence="10"/>
<dbReference type="PANTHER" id="PTHR32120">
    <property type="entry name" value="SMALL RIBOSOMAL SUBUNIT BIOGENESIS GTPASE RSGA"/>
    <property type="match status" value="1"/>
</dbReference>
<dbReference type="InterPro" id="IPR004881">
    <property type="entry name" value="Ribosome_biogen_GTPase_RsgA"/>
</dbReference>
<protein>
    <recommendedName>
        <fullName evidence="10">Small ribosomal subunit biogenesis GTPase RsgA</fullName>
        <ecNumber evidence="10">3.6.1.-</ecNumber>
    </recommendedName>
</protein>
<feature type="binding site" evidence="10">
    <location>
        <position position="278"/>
    </location>
    <ligand>
        <name>Zn(2+)</name>
        <dbReference type="ChEBI" id="CHEBI:29105"/>
    </ligand>
</feature>
<keyword evidence="1 10" id="KW-0963">Cytoplasm</keyword>
<reference evidence="13 14" key="1">
    <citation type="submission" date="2020-01" db="EMBL/GenBank/DDBJ databases">
        <title>Frigidibacter albus SP32T (=CGMCC 1.13995T).</title>
        <authorList>
            <person name="Liao X."/>
        </authorList>
    </citation>
    <scope>NUCLEOTIDE SEQUENCE [LARGE SCALE GENOMIC DNA]</scope>
    <source>
        <strain evidence="13 14">SP32</strain>
    </source>
</reference>
<feature type="binding site" evidence="10">
    <location>
        <position position="286"/>
    </location>
    <ligand>
        <name>Zn(2+)</name>
        <dbReference type="ChEBI" id="CHEBI:29105"/>
    </ligand>
</feature>
<dbReference type="Gene3D" id="3.40.50.300">
    <property type="entry name" value="P-loop containing nucleotide triphosphate hydrolases"/>
    <property type="match status" value="1"/>
</dbReference>
<dbReference type="GO" id="GO:0042274">
    <property type="term" value="P:ribosomal small subunit biogenesis"/>
    <property type="evidence" value="ECO:0007669"/>
    <property type="project" value="UniProtKB-UniRule"/>
</dbReference>
<dbReference type="AlphaFoldDB" id="A0A6L8VIJ1"/>
<evidence type="ECO:0000256" key="6">
    <source>
        <dbReference type="ARBA" id="ARBA00022801"/>
    </source>
</evidence>
<evidence type="ECO:0000259" key="12">
    <source>
        <dbReference type="PROSITE" id="PS51721"/>
    </source>
</evidence>
<dbReference type="PANTHER" id="PTHR32120:SF10">
    <property type="entry name" value="SMALL RIBOSOMAL SUBUNIT BIOGENESIS GTPASE RSGA"/>
    <property type="match status" value="1"/>
</dbReference>
<evidence type="ECO:0000313" key="14">
    <source>
        <dbReference type="Proteomes" id="UP000477083"/>
    </source>
</evidence>
<gene>
    <name evidence="10 13" type="primary">rsgA</name>
    <name evidence="13" type="ORF">GS660_08610</name>
</gene>
<feature type="binding site" evidence="10">
    <location>
        <begin position="193"/>
        <end position="201"/>
    </location>
    <ligand>
        <name>GTP</name>
        <dbReference type="ChEBI" id="CHEBI:37565"/>
    </ligand>
</feature>
<evidence type="ECO:0000313" key="13">
    <source>
        <dbReference type="EMBL" id="MZQ89159.1"/>
    </source>
</evidence>
<keyword evidence="9 10" id="KW-0342">GTP-binding</keyword>
<dbReference type="SMART" id="SM00382">
    <property type="entry name" value="AAA"/>
    <property type="match status" value="1"/>
</dbReference>
<keyword evidence="8 10" id="KW-0694">RNA-binding</keyword>
<name>A0A6L8VIJ1_9RHOB</name>
<dbReference type="Gene3D" id="1.10.40.50">
    <property type="entry name" value="Probable gtpase engc, domain 3"/>
    <property type="match status" value="1"/>
</dbReference>
<comment type="caution">
    <text evidence="13">The sequence shown here is derived from an EMBL/GenBank/DDBJ whole genome shotgun (WGS) entry which is preliminary data.</text>
</comment>
<accession>A0A6L8VIJ1</accession>
<dbReference type="SUPFAM" id="SSF52540">
    <property type="entry name" value="P-loop containing nucleoside triphosphate hydrolases"/>
    <property type="match status" value="1"/>
</dbReference>
<dbReference type="NCBIfam" id="TIGR00157">
    <property type="entry name" value="ribosome small subunit-dependent GTPase A"/>
    <property type="match status" value="1"/>
</dbReference>
<keyword evidence="4 10" id="KW-0699">rRNA-binding</keyword>
<keyword evidence="7 10" id="KW-0862">Zinc</keyword>
<dbReference type="HAMAP" id="MF_01820">
    <property type="entry name" value="GTPase_RsgA"/>
    <property type="match status" value="1"/>
</dbReference>
<feature type="binding site" evidence="10">
    <location>
        <position position="280"/>
    </location>
    <ligand>
        <name>Zn(2+)</name>
        <dbReference type="ChEBI" id="CHEBI:29105"/>
    </ligand>
</feature>
<dbReference type="EMBL" id="WWNR01000004">
    <property type="protein sequence ID" value="MZQ89159.1"/>
    <property type="molecule type" value="Genomic_DNA"/>
</dbReference>
<proteinExistence type="inferred from homology"/>
<comment type="function">
    <text evidence="10">One of several proteins that assist in the late maturation steps of the functional core of the 30S ribosomal subunit. Helps release RbfA from mature subunits. May play a role in the assembly of ribosomal proteins into the subunit. Circularly permuted GTPase that catalyzes slow GTP hydrolysis, GTPase activity is stimulated by the 30S ribosomal subunit.</text>
</comment>
<dbReference type="GO" id="GO:0003924">
    <property type="term" value="F:GTPase activity"/>
    <property type="evidence" value="ECO:0007669"/>
    <property type="project" value="UniProtKB-UniRule"/>
</dbReference>
<dbReference type="OrthoDB" id="9809485at2"/>
<keyword evidence="14" id="KW-1185">Reference proteome</keyword>
<dbReference type="Proteomes" id="UP000477083">
    <property type="component" value="Unassembled WGS sequence"/>
</dbReference>
<evidence type="ECO:0000256" key="1">
    <source>
        <dbReference type="ARBA" id="ARBA00022490"/>
    </source>
</evidence>
<dbReference type="InterPro" id="IPR010914">
    <property type="entry name" value="RsgA_GTPase_dom"/>
</dbReference>
<feature type="binding site" evidence="10">
    <location>
        <position position="273"/>
    </location>
    <ligand>
        <name>Zn(2+)</name>
        <dbReference type="ChEBI" id="CHEBI:29105"/>
    </ligand>
</feature>
<keyword evidence="2 10" id="KW-0690">Ribosome biogenesis</keyword>
<organism evidence="13 14">
    <name type="scientific">Frigidibacter albus</name>
    <dbReference type="NCBI Taxonomy" id="1465486"/>
    <lineage>
        <taxon>Bacteria</taxon>
        <taxon>Pseudomonadati</taxon>
        <taxon>Pseudomonadota</taxon>
        <taxon>Alphaproteobacteria</taxon>
        <taxon>Rhodobacterales</taxon>
        <taxon>Paracoccaceae</taxon>
        <taxon>Frigidibacter</taxon>
    </lineage>
</organism>
<dbReference type="GO" id="GO:0046872">
    <property type="term" value="F:metal ion binding"/>
    <property type="evidence" value="ECO:0007669"/>
    <property type="project" value="UniProtKB-KW"/>
</dbReference>
<dbReference type="InterPro" id="IPR030378">
    <property type="entry name" value="G_CP_dom"/>
</dbReference>
<evidence type="ECO:0000256" key="7">
    <source>
        <dbReference type="ARBA" id="ARBA00022833"/>
    </source>
</evidence>
<keyword evidence="6 10" id="KW-0378">Hydrolase</keyword>
<dbReference type="CDD" id="cd01854">
    <property type="entry name" value="YjeQ_EngC"/>
    <property type="match status" value="1"/>
</dbReference>
<feature type="domain" description="EngC GTPase" evidence="11">
    <location>
        <begin position="102"/>
        <end position="248"/>
    </location>
</feature>
<dbReference type="GO" id="GO:0019843">
    <property type="term" value="F:rRNA binding"/>
    <property type="evidence" value="ECO:0007669"/>
    <property type="project" value="UniProtKB-KW"/>
</dbReference>
<evidence type="ECO:0000256" key="8">
    <source>
        <dbReference type="ARBA" id="ARBA00022884"/>
    </source>
</evidence>
<dbReference type="PROSITE" id="PS51721">
    <property type="entry name" value="G_CP"/>
    <property type="match status" value="1"/>
</dbReference>
<dbReference type="GO" id="GO:0005737">
    <property type="term" value="C:cytoplasm"/>
    <property type="evidence" value="ECO:0007669"/>
    <property type="project" value="UniProtKB-SubCell"/>
</dbReference>
<comment type="subcellular location">
    <subcellularLocation>
        <location evidence="10">Cytoplasm</location>
    </subcellularLocation>
</comment>
<comment type="subunit">
    <text evidence="10">Monomer. Associates with 30S ribosomal subunit, binds 16S rRNA.</text>
</comment>
<keyword evidence="5 10" id="KW-0547">Nucleotide-binding</keyword>
<dbReference type="Pfam" id="PF03193">
    <property type="entry name" value="RsgA_GTPase"/>
    <property type="match status" value="1"/>
</dbReference>